<evidence type="ECO:0000256" key="6">
    <source>
        <dbReference type="ARBA" id="ARBA00022842"/>
    </source>
</evidence>
<keyword evidence="3" id="KW-0547">Nucleotide-binding</keyword>
<accession>A0A3R6EL50</accession>
<feature type="domain" description="PurM-like C-terminal" evidence="7">
    <location>
        <begin position="443"/>
        <end position="594"/>
    </location>
</feature>
<dbReference type="InterPro" id="IPR029062">
    <property type="entry name" value="Class_I_gatase-like"/>
</dbReference>
<dbReference type="GO" id="GO:0005524">
    <property type="term" value="F:ATP binding"/>
    <property type="evidence" value="ECO:0007669"/>
    <property type="project" value="UniProtKB-KW"/>
</dbReference>
<dbReference type="Pfam" id="PF18072">
    <property type="entry name" value="FGAR-AT_linker"/>
    <property type="match status" value="1"/>
</dbReference>
<dbReference type="CDD" id="cd02204">
    <property type="entry name" value="PurL_repeat2"/>
    <property type="match status" value="1"/>
</dbReference>
<evidence type="ECO:0000313" key="9">
    <source>
        <dbReference type="EMBL" id="RHG63090.1"/>
    </source>
</evidence>
<dbReference type="SUPFAM" id="SSF55326">
    <property type="entry name" value="PurM N-terminal domain-like"/>
    <property type="match status" value="2"/>
</dbReference>
<dbReference type="SUPFAM" id="SSF56042">
    <property type="entry name" value="PurM C-terminal domain-like"/>
    <property type="match status" value="2"/>
</dbReference>
<dbReference type="GO" id="GO:0005737">
    <property type="term" value="C:cytoplasm"/>
    <property type="evidence" value="ECO:0007669"/>
    <property type="project" value="TreeGrafter"/>
</dbReference>
<dbReference type="GO" id="GO:0004642">
    <property type="term" value="F:phosphoribosylformylglycinamidine synthase activity"/>
    <property type="evidence" value="ECO:0007669"/>
    <property type="project" value="UniProtKB-EC"/>
</dbReference>
<proteinExistence type="predicted"/>
<dbReference type="CDD" id="cd02203">
    <property type="entry name" value="PurL_repeat1"/>
    <property type="match status" value="1"/>
</dbReference>
<gene>
    <name evidence="9" type="ORF">DW252_01295</name>
</gene>
<dbReference type="InterPro" id="IPR010141">
    <property type="entry name" value="FGAM_synthase"/>
</dbReference>
<sequence>MMGVKRVYVEKKPEFAVQAKELRHEVKSYLGIKTVKNVRVLIRYDVENLSDATFERACNGVFAEPPVDVLYREDFPREESDHIFSVEFLPGQFDQRADSAVQCVQFIKEDELPVIKTATTYVIEGEISEEEMEAIKAHCINPVDSRETGLEKPETLVTKFEEPADVKIFDGFKDMPEEELKELYSSLGLAMTFKDFQHIQNYFKGEEHRDPSMTEIRVLDTYWSDHCRHTTFSTELTEVSFGDGDYRKPMEDTYKEYLQTHSEIFKGREDKFVCLMDLALMAMRKLKKEGKLQDQEESDEINACSIVVPVEVDGVEEEWLVNFKNETHNHPTEIEPFGGAATCLGGAIRDPLSGRTYVYQAMRVTGAADPTVSVKETMKGKLPQKKLVRSAAHGYSSYGNQIGLATGLVKEIYHPDYVAKRMEIGAVMGAAPRRAVIRENSDPGDIIILLGGRTGRDGCGGATGSSKVHTEESIETCGAEVQKGNAPTERKIQRMFRREEVSKLIKKCNDFGAGGVSVAIGELADGLQINLDKVPKKYAGLDGTEIAISESQERMAVVVDPKDVDEFLGYAKEENLEAVKVAVVTEDPRLVLSWRGKEIVNISRAFLNTNGAHQETTVKVDIPSREDTILKKQVEVGDVKEKWLGTLKDLNVCSQKGLVEMFDGSIGAGSVFMPHGGKYQMTETQSMVAKLPVMHGKCDTVTMMSYGFDPYLSSWSPYHGAVYAVTESMAKIVACGGDYSKIRFTFQEYFRRMTEDPERWSQPFAALLGAYKAQIAYGLPSIGGKDSMSGTFEHIDVPPTLVSFAVDIAKEGDIITPELKKAGNKLVWMKIEKDEYELPVYEQVMDQYGKFADDIHNGKIVSAYALDRHGVIAAVSKMAFGNGMGVKIEHSMDARELFAPAFGDIVAEVPADKVGELSISYTVIGEVTDDAKFAFGDTEITLKEAEDAWTGTLEQVFRTVSDEASDEKVESPLYDTKDIVICGHKIAQPTVFIPVFPGTNCEYDSAKAFERAGAKVITKVFRNMDAADIVDSVNTFEKEIAKSQIIMFPGGFSAGDEPDGSAKFFATAFQNAKLKEAVEKLLNERDGLVLGICNGFQTLVKLGLVPYGEVVGQTPDSPTLTYNTIGRHISKMVYTKVVTNKSPWLQGAELGGVYTNPASHGEGRFVASEEWLDKLFANGQVATQYCDLDGNVSMDEEWNVNGSYRAIEGITSPDGRVLGKMAHSERRADSVAINIYGEQDMKIFESGVKYFK</sequence>
<dbReference type="GO" id="GO:0046872">
    <property type="term" value="F:metal ion binding"/>
    <property type="evidence" value="ECO:0007669"/>
    <property type="project" value="UniProtKB-KW"/>
</dbReference>
<dbReference type="AlphaFoldDB" id="A0A3R6EL50"/>
<evidence type="ECO:0000256" key="2">
    <source>
        <dbReference type="ARBA" id="ARBA00022723"/>
    </source>
</evidence>
<dbReference type="EMBL" id="QRIM01000001">
    <property type="protein sequence ID" value="RHG63090.1"/>
    <property type="molecule type" value="Genomic_DNA"/>
</dbReference>
<dbReference type="Pfam" id="PF02769">
    <property type="entry name" value="AIRS_C"/>
    <property type="match status" value="1"/>
</dbReference>
<dbReference type="Gene3D" id="3.40.50.880">
    <property type="match status" value="1"/>
</dbReference>
<dbReference type="InterPro" id="IPR010918">
    <property type="entry name" value="PurM-like_C_dom"/>
</dbReference>
<dbReference type="NCBIfam" id="TIGR01857">
    <property type="entry name" value="FGAM-synthase"/>
    <property type="match status" value="1"/>
</dbReference>
<evidence type="ECO:0000256" key="3">
    <source>
        <dbReference type="ARBA" id="ARBA00022741"/>
    </source>
</evidence>
<dbReference type="InterPro" id="IPR036921">
    <property type="entry name" value="PurM-like_N_sf"/>
</dbReference>
<dbReference type="Pfam" id="PF13507">
    <property type="entry name" value="GATase_5"/>
    <property type="match status" value="1"/>
</dbReference>
<evidence type="ECO:0000256" key="4">
    <source>
        <dbReference type="ARBA" id="ARBA00022755"/>
    </source>
</evidence>
<comment type="caution">
    <text evidence="9">The sequence shown here is derived from an EMBL/GenBank/DDBJ whole genome shotgun (WGS) entry which is preliminary data.</text>
</comment>
<dbReference type="PROSITE" id="PS51273">
    <property type="entry name" value="GATASE_TYPE_1"/>
    <property type="match status" value="1"/>
</dbReference>
<organism evidence="9 10">
    <name type="scientific">Coprococcus comes</name>
    <dbReference type="NCBI Taxonomy" id="410072"/>
    <lineage>
        <taxon>Bacteria</taxon>
        <taxon>Bacillati</taxon>
        <taxon>Bacillota</taxon>
        <taxon>Clostridia</taxon>
        <taxon>Lachnospirales</taxon>
        <taxon>Lachnospiraceae</taxon>
        <taxon>Coprococcus</taxon>
    </lineage>
</organism>
<keyword evidence="5" id="KW-0067">ATP-binding</keyword>
<feature type="domain" description="Phosphoribosylformylglycinamidine synthase linker" evidence="8">
    <location>
        <begin position="180"/>
        <end position="229"/>
    </location>
</feature>
<dbReference type="EC" id="6.3.5.3" evidence="9"/>
<dbReference type="InterPro" id="IPR036676">
    <property type="entry name" value="PurM-like_C_sf"/>
</dbReference>
<evidence type="ECO:0000256" key="5">
    <source>
        <dbReference type="ARBA" id="ARBA00022840"/>
    </source>
</evidence>
<dbReference type="InterPro" id="IPR041609">
    <property type="entry name" value="PurL_linker"/>
</dbReference>
<evidence type="ECO:0000259" key="7">
    <source>
        <dbReference type="Pfam" id="PF02769"/>
    </source>
</evidence>
<protein>
    <submittedName>
        <fullName evidence="9">Phosphoribosylformylglycinamidine synthase</fullName>
        <ecNumber evidence="9">6.3.5.3</ecNumber>
    </submittedName>
</protein>
<dbReference type="Proteomes" id="UP000286595">
    <property type="component" value="Unassembled WGS sequence"/>
</dbReference>
<dbReference type="RefSeq" id="WP_118217315.1">
    <property type="nucleotide sequence ID" value="NZ_QRIM01000001.1"/>
</dbReference>
<dbReference type="SUPFAM" id="SSF52317">
    <property type="entry name" value="Class I glutamine amidotransferase-like"/>
    <property type="match status" value="1"/>
</dbReference>
<dbReference type="PANTHER" id="PTHR10099:SF1">
    <property type="entry name" value="PHOSPHORIBOSYLFORMYLGLYCINAMIDINE SYNTHASE"/>
    <property type="match status" value="1"/>
</dbReference>
<dbReference type="Gene3D" id="3.30.1330.10">
    <property type="entry name" value="PurM-like, N-terminal domain"/>
    <property type="match status" value="2"/>
</dbReference>
<dbReference type="Gene3D" id="3.90.650.10">
    <property type="entry name" value="PurM-like C-terminal domain"/>
    <property type="match status" value="2"/>
</dbReference>
<keyword evidence="6" id="KW-0460">Magnesium</keyword>
<keyword evidence="4" id="KW-0658">Purine biosynthesis</keyword>
<evidence type="ECO:0000259" key="8">
    <source>
        <dbReference type="Pfam" id="PF18072"/>
    </source>
</evidence>
<name>A0A3R6EL50_9FIRM</name>
<dbReference type="PANTHER" id="PTHR10099">
    <property type="entry name" value="PHOSPHORIBOSYLFORMYLGLYCINAMIDINE SYNTHASE"/>
    <property type="match status" value="1"/>
</dbReference>
<evidence type="ECO:0000256" key="1">
    <source>
        <dbReference type="ARBA" id="ARBA00022598"/>
    </source>
</evidence>
<dbReference type="FunFam" id="3.30.1330.10:FF:000013">
    <property type="entry name" value="Phosphoribosylformylglycinamidine synthase"/>
    <property type="match status" value="1"/>
</dbReference>
<dbReference type="GO" id="GO:0006164">
    <property type="term" value="P:purine nucleotide biosynthetic process"/>
    <property type="evidence" value="ECO:0007669"/>
    <property type="project" value="UniProtKB-KW"/>
</dbReference>
<reference evidence="9 10" key="1">
    <citation type="submission" date="2018-08" db="EMBL/GenBank/DDBJ databases">
        <title>A genome reference for cultivated species of the human gut microbiota.</title>
        <authorList>
            <person name="Zou Y."/>
            <person name="Xue W."/>
            <person name="Luo G."/>
        </authorList>
    </citation>
    <scope>NUCLEOTIDE SEQUENCE [LARGE SCALE GENOMIC DNA]</scope>
    <source>
        <strain evidence="9 10">AM22-12LB</strain>
    </source>
</reference>
<keyword evidence="1 9" id="KW-0436">Ligase</keyword>
<evidence type="ECO:0000313" key="10">
    <source>
        <dbReference type="Proteomes" id="UP000286595"/>
    </source>
</evidence>
<dbReference type="SMART" id="SM01211">
    <property type="entry name" value="GATase_5"/>
    <property type="match status" value="1"/>
</dbReference>
<keyword evidence="2" id="KW-0479">Metal-binding</keyword>